<reference evidence="6" key="1">
    <citation type="submission" date="2007-04" db="EMBL/GenBank/DDBJ databases">
        <title>Complete sequence of plasmid pRSPA01 of Rhodobacter sphaeroides ATCC 17025.</title>
        <authorList>
            <consortium name="US DOE Joint Genome Institute"/>
            <person name="Copeland A."/>
            <person name="Lucas S."/>
            <person name="Lapidus A."/>
            <person name="Barry K."/>
            <person name="Detter J.C."/>
            <person name="Glavina del Rio T."/>
            <person name="Hammon N."/>
            <person name="Israni S."/>
            <person name="Dalin E."/>
            <person name="Tice H."/>
            <person name="Pitluck S."/>
            <person name="Chertkov O."/>
            <person name="Brettin T."/>
            <person name="Bruce D."/>
            <person name="Han C."/>
            <person name="Schmutz J."/>
            <person name="Larimer F."/>
            <person name="Land M."/>
            <person name="Hauser L."/>
            <person name="Kyrpides N."/>
            <person name="Kim E."/>
            <person name="Richardson P."/>
            <person name="Mackenzie C."/>
            <person name="Choudhary M."/>
            <person name="Donohue T.J."/>
            <person name="Kaplan S."/>
        </authorList>
    </citation>
    <scope>NUCLEOTIDE SEQUENCE [LARGE SCALE GENOMIC DNA]</scope>
    <source>
        <strain evidence="6">ATCC 17025</strain>
        <plasmid evidence="6">pRSPA01</plasmid>
    </source>
</reference>
<dbReference type="SUPFAM" id="SSF103473">
    <property type="entry name" value="MFS general substrate transporter"/>
    <property type="match status" value="1"/>
</dbReference>
<dbReference type="GO" id="GO:0022857">
    <property type="term" value="F:transmembrane transporter activity"/>
    <property type="evidence" value="ECO:0007669"/>
    <property type="project" value="InterPro"/>
</dbReference>
<feature type="transmembrane region" description="Helical" evidence="5">
    <location>
        <begin position="263"/>
        <end position="280"/>
    </location>
</feature>
<evidence type="ECO:0008006" key="7">
    <source>
        <dbReference type="Google" id="ProtNLM"/>
    </source>
</evidence>
<feature type="transmembrane region" description="Helical" evidence="5">
    <location>
        <begin position="71"/>
        <end position="93"/>
    </location>
</feature>
<evidence type="ECO:0000256" key="2">
    <source>
        <dbReference type="ARBA" id="ARBA00022692"/>
    </source>
</evidence>
<sequence length="401" mass="40580">MPHPPGWGDHPLCVDGRLSDASPSPLTSANTSDTRLATRLAFFAAGFAMSCWAPLVPFAKARSGVDEAQLGLLLLCLGIGSLIAMPVTGWLSARSGSRPMILLGGIGMALCLPVLAAAGQPWLLALALLLFGASLGTLDVAMNVHAVAVERESDRPLMSGFHALFSVGGFGGAGLVTLMLSQGLSPLAAAGVGSAVALAAVLGAAPRLLRAQGGEPPKLAVPRAAVLLLAGLAAITFLVEGALLDWGALLLVGRGLVEPAGGGLGYMLFSIAMTVGRLTGDRIVMALGDRRVLVQGGLLTVAGFAILLSWDWQPGALAGFVLIGLGASNIVPVLFSLAGRQTVMPPALAIAAVTTTGYAGILAGPALIGFASHLTSLPIAFWMLAALMAFIPATARIVAAR</sequence>
<feature type="transmembrane region" description="Helical" evidence="5">
    <location>
        <begin position="221"/>
        <end position="243"/>
    </location>
</feature>
<geneLocation type="plasmid" evidence="6">
    <name>pRSPA01</name>
</geneLocation>
<keyword evidence="4 5" id="KW-0472">Membrane</keyword>
<proteinExistence type="predicted"/>
<feature type="transmembrane region" description="Helical" evidence="5">
    <location>
        <begin position="40"/>
        <end position="59"/>
    </location>
</feature>
<dbReference type="InterPro" id="IPR051788">
    <property type="entry name" value="MFS_Transporter"/>
</dbReference>
<dbReference type="HOGENOM" id="CLU_035309_1_0_5"/>
<keyword evidence="2 5" id="KW-0812">Transmembrane</keyword>
<evidence type="ECO:0000256" key="5">
    <source>
        <dbReference type="SAM" id="Phobius"/>
    </source>
</evidence>
<feature type="transmembrane region" description="Helical" evidence="5">
    <location>
        <begin position="379"/>
        <end position="399"/>
    </location>
</feature>
<dbReference type="Pfam" id="PF07690">
    <property type="entry name" value="MFS_1"/>
    <property type="match status" value="1"/>
</dbReference>
<feature type="transmembrane region" description="Helical" evidence="5">
    <location>
        <begin position="187"/>
        <end position="209"/>
    </location>
</feature>
<dbReference type="EMBL" id="CP000662">
    <property type="protein sequence ID" value="ABP72751.1"/>
    <property type="molecule type" value="Genomic_DNA"/>
</dbReference>
<dbReference type="InterPro" id="IPR011701">
    <property type="entry name" value="MFS"/>
</dbReference>
<keyword evidence="6" id="KW-0614">Plasmid</keyword>
<dbReference type="Gene3D" id="1.20.1250.20">
    <property type="entry name" value="MFS general substrate transporter like domains"/>
    <property type="match status" value="2"/>
</dbReference>
<keyword evidence="3 5" id="KW-1133">Transmembrane helix</keyword>
<feature type="transmembrane region" description="Helical" evidence="5">
    <location>
        <begin position="347"/>
        <end position="373"/>
    </location>
</feature>
<feature type="transmembrane region" description="Helical" evidence="5">
    <location>
        <begin position="124"/>
        <end position="149"/>
    </location>
</feature>
<dbReference type="AlphaFoldDB" id="A4WZD7"/>
<dbReference type="PANTHER" id="PTHR23514">
    <property type="entry name" value="BYPASS OF STOP CODON PROTEIN 6"/>
    <property type="match status" value="1"/>
</dbReference>
<dbReference type="PANTHER" id="PTHR23514:SF13">
    <property type="entry name" value="INNER MEMBRANE PROTEIN YBJJ"/>
    <property type="match status" value="1"/>
</dbReference>
<gene>
    <name evidence="6" type="ordered locus">Rsph17025_3896</name>
</gene>
<feature type="transmembrane region" description="Helical" evidence="5">
    <location>
        <begin position="292"/>
        <end position="310"/>
    </location>
</feature>
<dbReference type="CDD" id="cd17393">
    <property type="entry name" value="MFS_MosC_like"/>
    <property type="match status" value="1"/>
</dbReference>
<dbReference type="GO" id="GO:0016020">
    <property type="term" value="C:membrane"/>
    <property type="evidence" value="ECO:0007669"/>
    <property type="project" value="UniProtKB-SubCell"/>
</dbReference>
<evidence type="ECO:0000256" key="1">
    <source>
        <dbReference type="ARBA" id="ARBA00004141"/>
    </source>
</evidence>
<protein>
    <recommendedName>
        <fullName evidence="7">MFS transporter</fullName>
    </recommendedName>
</protein>
<evidence type="ECO:0000313" key="6">
    <source>
        <dbReference type="EMBL" id="ABP72751.1"/>
    </source>
</evidence>
<feature type="transmembrane region" description="Helical" evidence="5">
    <location>
        <begin position="100"/>
        <end position="118"/>
    </location>
</feature>
<dbReference type="InterPro" id="IPR036259">
    <property type="entry name" value="MFS_trans_sf"/>
</dbReference>
<dbReference type="KEGG" id="rsq:Rsph17025_3896"/>
<evidence type="ECO:0000256" key="4">
    <source>
        <dbReference type="ARBA" id="ARBA00023136"/>
    </source>
</evidence>
<organism evidence="6">
    <name type="scientific">Cereibacter sphaeroides (strain ATCC 17025 / ATH 2.4.3)</name>
    <name type="common">Rhodobacter sphaeroides</name>
    <dbReference type="NCBI Taxonomy" id="349102"/>
    <lineage>
        <taxon>Bacteria</taxon>
        <taxon>Pseudomonadati</taxon>
        <taxon>Pseudomonadota</taxon>
        <taxon>Alphaproteobacteria</taxon>
        <taxon>Rhodobacterales</taxon>
        <taxon>Paracoccaceae</taxon>
        <taxon>Cereibacter</taxon>
    </lineage>
</organism>
<evidence type="ECO:0000256" key="3">
    <source>
        <dbReference type="ARBA" id="ARBA00022989"/>
    </source>
</evidence>
<accession>A4WZD7</accession>
<name>A4WZD7_CERS5</name>
<comment type="subcellular location">
    <subcellularLocation>
        <location evidence="1">Membrane</location>
        <topology evidence="1">Multi-pass membrane protein</topology>
    </subcellularLocation>
</comment>
<feature type="transmembrane region" description="Helical" evidence="5">
    <location>
        <begin position="161"/>
        <end position="181"/>
    </location>
</feature>
<feature type="transmembrane region" description="Helical" evidence="5">
    <location>
        <begin position="316"/>
        <end position="335"/>
    </location>
</feature>